<feature type="transmembrane region" description="Helical" evidence="5">
    <location>
        <begin position="406"/>
        <end position="427"/>
    </location>
</feature>
<feature type="transmembrane region" description="Helical" evidence="5">
    <location>
        <begin position="116"/>
        <end position="134"/>
    </location>
</feature>
<evidence type="ECO:0000256" key="5">
    <source>
        <dbReference type="SAM" id="Phobius"/>
    </source>
</evidence>
<feature type="transmembrane region" description="Helical" evidence="5">
    <location>
        <begin position="246"/>
        <end position="264"/>
    </location>
</feature>
<feature type="transmembrane region" description="Helical" evidence="5">
    <location>
        <begin position="46"/>
        <end position="68"/>
    </location>
</feature>
<feature type="transmembrane region" description="Helical" evidence="5">
    <location>
        <begin position="380"/>
        <end position="400"/>
    </location>
</feature>
<evidence type="ECO:0000256" key="3">
    <source>
        <dbReference type="ARBA" id="ARBA00022989"/>
    </source>
</evidence>
<keyword evidence="2 5" id="KW-0812">Transmembrane</keyword>
<dbReference type="AlphaFoldDB" id="A0A8S3YE29"/>
<evidence type="ECO:0000313" key="6">
    <source>
        <dbReference type="EMBL" id="CAG5058558.1"/>
    </source>
</evidence>
<proteinExistence type="predicted"/>
<feature type="transmembrane region" description="Helical" evidence="5">
    <location>
        <begin position="471"/>
        <end position="493"/>
    </location>
</feature>
<protein>
    <submittedName>
        <fullName evidence="6">(apollo) hypothetical protein</fullName>
    </submittedName>
</protein>
<dbReference type="GO" id="GO:0022857">
    <property type="term" value="F:transmembrane transporter activity"/>
    <property type="evidence" value="ECO:0007669"/>
    <property type="project" value="InterPro"/>
</dbReference>
<comment type="caution">
    <text evidence="6">The sequence shown here is derived from an EMBL/GenBank/DDBJ whole genome shotgun (WGS) entry which is preliminary data.</text>
</comment>
<organism evidence="6 7">
    <name type="scientific">Parnassius apollo</name>
    <name type="common">Apollo butterfly</name>
    <name type="synonym">Papilio apollo</name>
    <dbReference type="NCBI Taxonomy" id="110799"/>
    <lineage>
        <taxon>Eukaryota</taxon>
        <taxon>Metazoa</taxon>
        <taxon>Ecdysozoa</taxon>
        <taxon>Arthropoda</taxon>
        <taxon>Hexapoda</taxon>
        <taxon>Insecta</taxon>
        <taxon>Pterygota</taxon>
        <taxon>Neoptera</taxon>
        <taxon>Endopterygota</taxon>
        <taxon>Lepidoptera</taxon>
        <taxon>Glossata</taxon>
        <taxon>Ditrysia</taxon>
        <taxon>Papilionoidea</taxon>
        <taxon>Papilionidae</taxon>
        <taxon>Parnassiinae</taxon>
        <taxon>Parnassini</taxon>
        <taxon>Parnassius</taxon>
        <taxon>Parnassius</taxon>
    </lineage>
</organism>
<dbReference type="OrthoDB" id="3026777at2759"/>
<dbReference type="GO" id="GO:0016020">
    <property type="term" value="C:membrane"/>
    <property type="evidence" value="ECO:0007669"/>
    <property type="project" value="UniProtKB-SubCell"/>
</dbReference>
<feature type="transmembrane region" description="Helical" evidence="5">
    <location>
        <begin position="311"/>
        <end position="329"/>
    </location>
</feature>
<keyword evidence="3 5" id="KW-1133">Transmembrane helix</keyword>
<feature type="transmembrane region" description="Helical" evidence="5">
    <location>
        <begin position="182"/>
        <end position="205"/>
    </location>
</feature>
<dbReference type="Pfam" id="PF07690">
    <property type="entry name" value="MFS_1"/>
    <property type="match status" value="1"/>
</dbReference>
<dbReference type="Proteomes" id="UP000691718">
    <property type="component" value="Unassembled WGS sequence"/>
</dbReference>
<evidence type="ECO:0000256" key="1">
    <source>
        <dbReference type="ARBA" id="ARBA00004141"/>
    </source>
</evidence>
<dbReference type="InterPro" id="IPR011701">
    <property type="entry name" value="MFS"/>
</dbReference>
<dbReference type="PANTHER" id="PTHR23507">
    <property type="entry name" value="ZGC:174356"/>
    <property type="match status" value="1"/>
</dbReference>
<keyword evidence="4 5" id="KW-0472">Membrane</keyword>
<dbReference type="PANTHER" id="PTHR23507:SF1">
    <property type="entry name" value="FI18259P1-RELATED"/>
    <property type="match status" value="1"/>
</dbReference>
<dbReference type="EMBL" id="CAJQZP010001679">
    <property type="protein sequence ID" value="CAG5058558.1"/>
    <property type="molecule type" value="Genomic_DNA"/>
</dbReference>
<accession>A0A8S3YE29</accession>
<sequence length="509" mass="57887">MSPTQENISDDQDYTIELTERDPLKENIEDTKPEEKKTVKATLLNIFSNVTVEPTMFLFMVSLLLTMLTSQNLSLEKACRVNLNFTTDICDSLHAQDIEIQNEYERDTQKLVTSAMAWKTYLSATFPCVLALFVGSWSDRTGRRKVFILIPIAGQMLICINGILNTYFFYELRLEYFMLSEGILEGFSGGWCVCFLVIFTYISAITTIENRTFRMGLINFSLTAGFPVGMGISGILLKTYGYNVCYGLACAVHAVNFTYNFFFLKDTTKTNDQMKVGGQGFYYLLRVFFDPTNIKEIFTTIFKYGPNNRRARIIVLIVVLTVLFGPMHGETSILYISTRYRFNWDEVKFSIFQTYNFVTHSIGTLFSILFLSKYLGWHDALLGIISTVSKILASFAYCFARSQWVFFLAPLIEILNGTSLLALRSILSKLVAADEFGKVNSLLALTESLMPLLYVPMYTKVYSATMEVLPGAVFLLGAAMTIPAVCAFTWFFYDYRKSLKRSVKRSNVD</sequence>
<name>A0A8S3YE29_PARAO</name>
<feature type="transmembrane region" description="Helical" evidence="5">
    <location>
        <begin position="217"/>
        <end position="240"/>
    </location>
</feature>
<comment type="subcellular location">
    <subcellularLocation>
        <location evidence="1">Membrane</location>
        <topology evidence="1">Multi-pass membrane protein</topology>
    </subcellularLocation>
</comment>
<gene>
    <name evidence="6" type="ORF">PAPOLLO_LOCUS27621</name>
</gene>
<evidence type="ECO:0000256" key="4">
    <source>
        <dbReference type="ARBA" id="ARBA00023136"/>
    </source>
</evidence>
<reference evidence="6" key="1">
    <citation type="submission" date="2021-04" db="EMBL/GenBank/DDBJ databases">
        <authorList>
            <person name="Tunstrom K."/>
        </authorList>
    </citation>
    <scope>NUCLEOTIDE SEQUENCE</scope>
</reference>
<evidence type="ECO:0000313" key="7">
    <source>
        <dbReference type="Proteomes" id="UP000691718"/>
    </source>
</evidence>
<feature type="transmembrane region" description="Helical" evidence="5">
    <location>
        <begin position="146"/>
        <end position="170"/>
    </location>
</feature>
<keyword evidence="7" id="KW-1185">Reference proteome</keyword>
<evidence type="ECO:0000256" key="2">
    <source>
        <dbReference type="ARBA" id="ARBA00022692"/>
    </source>
</evidence>